<dbReference type="GO" id="GO:0005730">
    <property type="term" value="C:nucleolus"/>
    <property type="evidence" value="ECO:0007669"/>
    <property type="project" value="UniProtKB-SubCell"/>
</dbReference>
<comment type="caution">
    <text evidence="5">The sequence shown here is derived from an EMBL/GenBank/DDBJ whole genome shotgun (WGS) entry which is preliminary data.</text>
</comment>
<reference evidence="6" key="1">
    <citation type="journal article" date="2017" name="Genome Announc.">
        <title>Genome sequences of Cyberlindnera fabianii 65, Pichia kudriavzevii 129, and Saccharomyces cerevisiae 131 isolated from fermented masau fruits in Zimbabwe.</title>
        <authorList>
            <person name="van Rijswijck I.M.H."/>
            <person name="Derks M.F.L."/>
            <person name="Abee T."/>
            <person name="de Ridder D."/>
            <person name="Smid E.J."/>
        </authorList>
    </citation>
    <scope>NUCLEOTIDE SEQUENCE [LARGE SCALE GENOMIC DNA]</scope>
    <source>
        <strain evidence="6">65</strain>
    </source>
</reference>
<dbReference type="InterPro" id="IPR021867">
    <property type="entry name" value="Bmt2/SAMTOR"/>
</dbReference>
<keyword evidence="3 4" id="KW-0949">S-adenosyl-L-methionine</keyword>
<organism evidence="5 6">
    <name type="scientific">Cyberlindnera fabianii</name>
    <name type="common">Yeast</name>
    <name type="synonym">Hansenula fabianii</name>
    <dbReference type="NCBI Taxonomy" id="36022"/>
    <lineage>
        <taxon>Eukaryota</taxon>
        <taxon>Fungi</taxon>
        <taxon>Dikarya</taxon>
        <taxon>Ascomycota</taxon>
        <taxon>Saccharomycotina</taxon>
        <taxon>Saccharomycetes</taxon>
        <taxon>Phaffomycetales</taxon>
        <taxon>Phaffomycetaceae</taxon>
        <taxon>Cyberlindnera</taxon>
    </lineage>
</organism>
<name>A0A1V2L105_CYBFA</name>
<gene>
    <name evidence="4" type="primary">BMT2</name>
    <name evidence="5" type="ORF">BON22_4756</name>
</gene>
<dbReference type="Pfam" id="PF11968">
    <property type="entry name" value="Bmt2"/>
    <property type="match status" value="1"/>
</dbReference>
<keyword evidence="2 4" id="KW-0808">Transferase</keyword>
<dbReference type="Gene3D" id="3.40.50.150">
    <property type="entry name" value="Vaccinia Virus protein VP39"/>
    <property type="match status" value="1"/>
</dbReference>
<dbReference type="PANTHER" id="PTHR21008">
    <property type="entry name" value="S-ADENOSYLMETHIONINE SENSOR UPSTREAM OF MTORC1-RELATED"/>
    <property type="match status" value="1"/>
</dbReference>
<dbReference type="EC" id="2.1.1.-" evidence="4"/>
<dbReference type="GO" id="GO:0016433">
    <property type="term" value="F:rRNA (adenine) methyltransferase activity"/>
    <property type="evidence" value="ECO:0007669"/>
    <property type="project" value="UniProtKB-UniRule"/>
</dbReference>
<dbReference type="PANTHER" id="PTHR21008:SF1">
    <property type="entry name" value="25S RRNA (ADENINE(2142)-N(1))-METHYLTRANSFERASE"/>
    <property type="match status" value="1"/>
</dbReference>
<evidence type="ECO:0000313" key="5">
    <source>
        <dbReference type="EMBL" id="ONH65494.1"/>
    </source>
</evidence>
<dbReference type="SUPFAM" id="SSF53335">
    <property type="entry name" value="S-adenosyl-L-methionine-dependent methyltransferases"/>
    <property type="match status" value="1"/>
</dbReference>
<feature type="binding site" evidence="4">
    <location>
        <position position="171"/>
    </location>
    <ligand>
        <name>S-adenosyl-L-methionine</name>
        <dbReference type="ChEBI" id="CHEBI:59789"/>
    </ligand>
</feature>
<keyword evidence="6" id="KW-1185">Reference proteome</keyword>
<comment type="function">
    <text evidence="4">S-adenosyl-L-methionine-dependent methyltransferase that specifically methylates the N(1) position of an adenine present in helix 65 in 25S rRNA.</text>
</comment>
<evidence type="ECO:0000256" key="1">
    <source>
        <dbReference type="ARBA" id="ARBA00022603"/>
    </source>
</evidence>
<proteinExistence type="inferred from homology"/>
<evidence type="ECO:0000256" key="3">
    <source>
        <dbReference type="ARBA" id="ARBA00022691"/>
    </source>
</evidence>
<protein>
    <recommendedName>
        <fullName evidence="4">25S rRNA adenine-N(1) methyltransferase</fullName>
        <ecNumber evidence="4">2.1.1.-</ecNumber>
    </recommendedName>
</protein>
<dbReference type="EMBL" id="MPUK01000011">
    <property type="protein sequence ID" value="ONH65494.1"/>
    <property type="molecule type" value="Genomic_DNA"/>
</dbReference>
<dbReference type="STRING" id="36022.A0A1V2L105"/>
<feature type="binding site" evidence="4">
    <location>
        <position position="153"/>
    </location>
    <ligand>
        <name>S-adenosyl-L-methionine</name>
        <dbReference type="ChEBI" id="CHEBI:59789"/>
    </ligand>
</feature>
<evidence type="ECO:0000256" key="2">
    <source>
        <dbReference type="ARBA" id="ARBA00022679"/>
    </source>
</evidence>
<evidence type="ECO:0000313" key="6">
    <source>
        <dbReference type="Proteomes" id="UP000189513"/>
    </source>
</evidence>
<dbReference type="VEuPathDB" id="FungiDB:BON22_4756"/>
<comment type="subcellular location">
    <subcellularLocation>
        <location evidence="4">Nucleus</location>
        <location evidence="4">Nucleolus</location>
    </subcellularLocation>
</comment>
<dbReference type="OMA" id="FHRTSKW"/>
<dbReference type="AlphaFoldDB" id="A0A1V2L105"/>
<keyword evidence="1 4" id="KW-0489">Methyltransferase</keyword>
<keyword evidence="4" id="KW-0539">Nucleus</keyword>
<comment type="similarity">
    <text evidence="4">Belongs to the BMT2 family.</text>
</comment>
<dbReference type="InterPro" id="IPR029063">
    <property type="entry name" value="SAM-dependent_MTases_sf"/>
</dbReference>
<accession>A0A1V2L105</accession>
<sequence length="309" mass="35443">MAKGSSMLRRNRSITGKVFTKPSIKPQHTRKIIRRYHLLIFKKDVIYRKLSTIHNTVINDENISQFNKAPRAMIPPSEQELLSVANETSMVKLYEILRKIEYEIVENGGLAKYQIASLDGQETKRGSDSSKWLFDNVPELKEHKGQLTALEIGCLSTKNVIRKYAKTTGIDLNSNEPGILKQDFMERPIPKDNSDKFNLISCSLVLNFVPTPEGRGAMLRRFQEFLHKDDGISMVFFVLPLSCITNSRYMDKDHFIKICKALGFSVTHYHEANKLVYMVLKWNGQTSKRKFAKTKLHDGPSMNNFSIIL</sequence>
<dbReference type="HAMAP" id="MF_03044">
    <property type="entry name" value="BMT2"/>
    <property type="match status" value="1"/>
</dbReference>
<dbReference type="Proteomes" id="UP000189513">
    <property type="component" value="Unassembled WGS sequence"/>
</dbReference>
<evidence type="ECO:0000256" key="4">
    <source>
        <dbReference type="HAMAP-Rule" id="MF_03044"/>
    </source>
</evidence>